<evidence type="ECO:0000256" key="9">
    <source>
        <dbReference type="ARBA" id="ARBA00023136"/>
    </source>
</evidence>
<evidence type="ECO:0000313" key="12">
    <source>
        <dbReference type="Proteomes" id="UP000199652"/>
    </source>
</evidence>
<dbReference type="PANTHER" id="PTHR30578">
    <property type="entry name" value="ELECTRON TRANSPORT COMPLEX PROTEIN RNFD"/>
    <property type="match status" value="1"/>
</dbReference>
<evidence type="ECO:0000256" key="8">
    <source>
        <dbReference type="ARBA" id="ARBA00022989"/>
    </source>
</evidence>
<evidence type="ECO:0000256" key="5">
    <source>
        <dbReference type="ARBA" id="ARBA00022692"/>
    </source>
</evidence>
<dbReference type="InterPro" id="IPR011303">
    <property type="entry name" value="RnfD_bac"/>
</dbReference>
<protein>
    <recommendedName>
        <fullName evidence="10">Ion-translocating oxidoreductase complex subunit D</fullName>
        <ecNumber evidence="10">7.-.-.-</ecNumber>
    </recommendedName>
    <alternativeName>
        <fullName evidence="10">Rnf electron transport complex subunit D</fullName>
    </alternativeName>
</protein>
<comment type="similarity">
    <text evidence="10">Belongs to the NqrB/RnfD family.</text>
</comment>
<keyword evidence="3 10" id="KW-0285">Flavoprotein</keyword>
<evidence type="ECO:0000313" key="11">
    <source>
        <dbReference type="EMBL" id="SDY24947.1"/>
    </source>
</evidence>
<reference evidence="12" key="1">
    <citation type="submission" date="2016-10" db="EMBL/GenBank/DDBJ databases">
        <authorList>
            <person name="Varghese N."/>
            <person name="Submissions S."/>
        </authorList>
    </citation>
    <scope>NUCLEOTIDE SEQUENCE [LARGE SCALE GENOMIC DNA]</scope>
    <source>
        <strain evidence="12">VPI 5359</strain>
    </source>
</reference>
<dbReference type="Proteomes" id="UP000199652">
    <property type="component" value="Unassembled WGS sequence"/>
</dbReference>
<keyword evidence="4 10" id="KW-0288">FMN</keyword>
<dbReference type="NCBIfam" id="TIGR01946">
    <property type="entry name" value="rnfD"/>
    <property type="match status" value="1"/>
</dbReference>
<comment type="caution">
    <text evidence="10">Lacks conserved residue(s) required for the propagation of feature annotation.</text>
</comment>
<keyword evidence="10" id="KW-1003">Cell membrane</keyword>
<evidence type="ECO:0000256" key="10">
    <source>
        <dbReference type="HAMAP-Rule" id="MF_00462"/>
    </source>
</evidence>
<evidence type="ECO:0000256" key="7">
    <source>
        <dbReference type="ARBA" id="ARBA00022982"/>
    </source>
</evidence>
<evidence type="ECO:0000256" key="4">
    <source>
        <dbReference type="ARBA" id="ARBA00022643"/>
    </source>
</evidence>
<evidence type="ECO:0000256" key="2">
    <source>
        <dbReference type="ARBA" id="ARBA00022553"/>
    </source>
</evidence>
<name>A0A1H3IBF6_EUBBA</name>
<keyword evidence="8 10" id="KW-1133">Transmembrane helix</keyword>
<sequence length="330" mass="35146">MNNKMELKLTVSSSPHIRSKESTQSIMQNVVIALLPALAMAGYVFGVKALLLVAICVASCVVCEALCQKIMKKPITIKDWSAVVTGILLAFNLPVNATWWMAIIGSAFAIVIVKQIFGGLGHNFMNPALAARAFLLASWPTRMTGTAYIPTTDTVTMATPLGILKEAGDLSMMPSTLDLFLGTNGVYGCIGEISALALLIGGVYLIARGIISWRIPVIYLATVAVLSIPFGQDPLVMLCSGGLILGAFFMATDYTTSPSSAVGQIIYAVGCGLLTMIIRMVGGYPEGVSYSILLMNIVAPLLDRYIKPAIYGVQKKVKAKKDKSKEEVAA</sequence>
<keyword evidence="6 10" id="KW-1278">Translocase</keyword>
<dbReference type="HAMAP" id="MF_00462">
    <property type="entry name" value="RsxD_RnfD"/>
    <property type="match status" value="1"/>
</dbReference>
<gene>
    <name evidence="10" type="primary">rnfD</name>
    <name evidence="11" type="ORF">SAMN04488579_12215</name>
</gene>
<feature type="transmembrane region" description="Helical" evidence="10">
    <location>
        <begin position="213"/>
        <end position="229"/>
    </location>
</feature>
<dbReference type="STRING" id="1528.SAMN04488579_12215"/>
<evidence type="ECO:0000256" key="3">
    <source>
        <dbReference type="ARBA" id="ARBA00022630"/>
    </source>
</evidence>
<feature type="transmembrane region" description="Helical" evidence="10">
    <location>
        <begin position="75"/>
        <end position="93"/>
    </location>
</feature>
<keyword evidence="12" id="KW-1185">Reference proteome</keyword>
<dbReference type="GO" id="GO:0055085">
    <property type="term" value="P:transmembrane transport"/>
    <property type="evidence" value="ECO:0007669"/>
    <property type="project" value="InterPro"/>
</dbReference>
<comment type="cofactor">
    <cofactor evidence="10">
        <name>FMN</name>
        <dbReference type="ChEBI" id="CHEBI:58210"/>
    </cofactor>
</comment>
<keyword evidence="9 10" id="KW-0472">Membrane</keyword>
<feature type="transmembrane region" description="Helical" evidence="10">
    <location>
        <begin position="264"/>
        <end position="282"/>
    </location>
</feature>
<dbReference type="AlphaFoldDB" id="A0A1H3IBF6"/>
<comment type="subunit">
    <text evidence="10">The complex is composed of six subunits: RnfA, RnfB, RnfC, RnfD, RnfE and RnfG.</text>
</comment>
<dbReference type="GO" id="GO:0022900">
    <property type="term" value="P:electron transport chain"/>
    <property type="evidence" value="ECO:0007669"/>
    <property type="project" value="UniProtKB-UniRule"/>
</dbReference>
<comment type="subcellular location">
    <subcellularLocation>
        <location evidence="10">Cell membrane</location>
        <topology evidence="10">Multi-pass membrane protein</topology>
    </subcellularLocation>
</comment>
<organism evidence="11 12">
    <name type="scientific">Eubacterium barkeri</name>
    <name type="common">Clostridium barkeri</name>
    <dbReference type="NCBI Taxonomy" id="1528"/>
    <lineage>
        <taxon>Bacteria</taxon>
        <taxon>Bacillati</taxon>
        <taxon>Bacillota</taxon>
        <taxon>Clostridia</taxon>
        <taxon>Eubacteriales</taxon>
        <taxon>Eubacteriaceae</taxon>
        <taxon>Eubacterium</taxon>
    </lineage>
</organism>
<dbReference type="Pfam" id="PF03116">
    <property type="entry name" value="NQR2_RnfD_RnfE"/>
    <property type="match status" value="1"/>
</dbReference>
<feature type="transmembrane region" description="Helical" evidence="10">
    <location>
        <begin position="50"/>
        <end position="68"/>
    </location>
</feature>
<proteinExistence type="inferred from homology"/>
<keyword evidence="2 10" id="KW-0597">Phosphoprotein</keyword>
<evidence type="ECO:0000256" key="6">
    <source>
        <dbReference type="ARBA" id="ARBA00022967"/>
    </source>
</evidence>
<dbReference type="PANTHER" id="PTHR30578:SF0">
    <property type="entry name" value="ION-TRANSLOCATING OXIDOREDUCTASE COMPLEX SUBUNIT D"/>
    <property type="match status" value="1"/>
</dbReference>
<keyword evidence="7 10" id="KW-0249">Electron transport</keyword>
<feature type="modified residue" description="FMN phosphoryl threonine" evidence="10">
    <location>
        <position position="159"/>
    </location>
</feature>
<dbReference type="EC" id="7.-.-.-" evidence="10"/>
<keyword evidence="5 10" id="KW-0812">Transmembrane</keyword>
<evidence type="ECO:0000256" key="1">
    <source>
        <dbReference type="ARBA" id="ARBA00022448"/>
    </source>
</evidence>
<feature type="transmembrane region" description="Helical" evidence="10">
    <location>
        <begin position="185"/>
        <end position="206"/>
    </location>
</feature>
<dbReference type="GO" id="GO:0005886">
    <property type="term" value="C:plasma membrane"/>
    <property type="evidence" value="ECO:0007669"/>
    <property type="project" value="UniProtKB-SubCell"/>
</dbReference>
<dbReference type="EMBL" id="FNOU01000022">
    <property type="protein sequence ID" value="SDY24947.1"/>
    <property type="molecule type" value="Genomic_DNA"/>
</dbReference>
<accession>A0A1H3IBF6</accession>
<keyword evidence="1 10" id="KW-0813">Transport</keyword>
<comment type="function">
    <text evidence="10">Part of a membrane-bound complex that couples electron transfer with translocation of ions across the membrane.</text>
</comment>
<dbReference type="InterPro" id="IPR004338">
    <property type="entry name" value="NqrB/RnfD"/>
</dbReference>